<feature type="compositionally biased region" description="Basic and acidic residues" evidence="1">
    <location>
        <begin position="241"/>
        <end position="252"/>
    </location>
</feature>
<dbReference type="AlphaFoldDB" id="A0AAD9E8S6"/>
<feature type="compositionally biased region" description="Basic and acidic residues" evidence="1">
    <location>
        <begin position="295"/>
        <end position="314"/>
    </location>
</feature>
<protein>
    <submittedName>
        <fullName evidence="2">Uncharacterized protein</fullName>
    </submittedName>
</protein>
<dbReference type="EMBL" id="JAQOWY010000721">
    <property type="protein sequence ID" value="KAK1839088.1"/>
    <property type="molecule type" value="Genomic_DNA"/>
</dbReference>
<dbReference type="Proteomes" id="UP001243330">
    <property type="component" value="Unassembled WGS sequence"/>
</dbReference>
<keyword evidence="3" id="KW-1185">Reference proteome</keyword>
<feature type="region of interest" description="Disordered" evidence="1">
    <location>
        <begin position="511"/>
        <end position="616"/>
    </location>
</feature>
<evidence type="ECO:0000313" key="2">
    <source>
        <dbReference type="EMBL" id="KAK1839088.1"/>
    </source>
</evidence>
<evidence type="ECO:0000313" key="3">
    <source>
        <dbReference type="Proteomes" id="UP001243330"/>
    </source>
</evidence>
<proteinExistence type="predicted"/>
<organism evidence="2 3">
    <name type="scientific">Colletotrichum chrysophilum</name>
    <dbReference type="NCBI Taxonomy" id="1836956"/>
    <lineage>
        <taxon>Eukaryota</taxon>
        <taxon>Fungi</taxon>
        <taxon>Dikarya</taxon>
        <taxon>Ascomycota</taxon>
        <taxon>Pezizomycotina</taxon>
        <taxon>Sordariomycetes</taxon>
        <taxon>Hypocreomycetidae</taxon>
        <taxon>Glomerellales</taxon>
        <taxon>Glomerellaceae</taxon>
        <taxon>Colletotrichum</taxon>
        <taxon>Colletotrichum gloeosporioides species complex</taxon>
    </lineage>
</organism>
<comment type="caution">
    <text evidence="2">The sequence shown here is derived from an EMBL/GenBank/DDBJ whole genome shotgun (WGS) entry which is preliminary data.</text>
</comment>
<reference evidence="2" key="1">
    <citation type="submission" date="2023-01" db="EMBL/GenBank/DDBJ databases">
        <title>Colletotrichum chrysophilum M932 genome sequence.</title>
        <authorList>
            <person name="Baroncelli R."/>
        </authorList>
    </citation>
    <scope>NUCLEOTIDE SEQUENCE</scope>
    <source>
        <strain evidence="2">M932</strain>
    </source>
</reference>
<sequence>MDVPTVFYEYQSLDSSSRRLSFDFSPALNTSCRGLWCLSNPLDPSSRGQGPENVEGLAEAIVAAFDESDDKLNRVRRHRDTFPAWIFARLQDHLDRVLAIVYGEHWEKIEAKSDQGRHQKKAATSLGLSHPHQLYVWYGEQAVASRRCWQADWAVLSDMSAEQLFDSLLEVRIDIVDSQRNPAITDNYLEHPFASRDFAKLKNKRKQPRAATADTSDLHFRPKANLLPVPENNNSNNNNKESSEGEHEDKDPTPSLPEAEDRSEQPASRGSPGGTQDQGEPESHHSSPRASHSLSRQDKARPVDKSSTRQREASEIDPTPQGDIPRTIIADHPSRILSISPGVPRGGRFDSLVRNSADFEESLAEFNWVPPSREDTPDSGVNVPIADTASEDSEQFFDSFSDPMQADAMTPLREGKVRQARRQAMAQSNTNAQDILSQATDMLKDVTNQERVDGYYEELVQNDKEEAEATLTQLRQDYINRLDRIQRLPSLQLLEVVRESIQKLSDIIEEPLPPRFDDEDGTLGLNGLPQTFGQRDAPVDAWNAQAAADQRERVRSSSAGSSEKQDELSSKQSTSDKLSTNGSDGHVRDREAEFQHLSTADRELDDDDASASIDRY</sequence>
<feature type="compositionally biased region" description="Polar residues" evidence="1">
    <location>
        <begin position="570"/>
        <end position="583"/>
    </location>
</feature>
<feature type="region of interest" description="Disordered" evidence="1">
    <location>
        <begin position="200"/>
        <end position="348"/>
    </location>
</feature>
<name>A0AAD9E8S6_9PEZI</name>
<feature type="compositionally biased region" description="Low complexity" evidence="1">
    <location>
        <begin position="231"/>
        <end position="240"/>
    </location>
</feature>
<evidence type="ECO:0000256" key="1">
    <source>
        <dbReference type="SAM" id="MobiDB-lite"/>
    </source>
</evidence>
<accession>A0AAD9E8S6</accession>
<feature type="compositionally biased region" description="Basic and acidic residues" evidence="1">
    <location>
        <begin position="585"/>
        <end position="602"/>
    </location>
</feature>
<gene>
    <name evidence="2" type="ORF">CCHR01_18286</name>
</gene>